<dbReference type="OrthoDB" id="9774591at2"/>
<organism evidence="11 12">
    <name type="scientific">Advenella kashmirensis W13003</name>
    <dbReference type="NCBI Taxonomy" id="1424334"/>
    <lineage>
        <taxon>Bacteria</taxon>
        <taxon>Pseudomonadati</taxon>
        <taxon>Pseudomonadota</taxon>
        <taxon>Betaproteobacteria</taxon>
        <taxon>Burkholderiales</taxon>
        <taxon>Alcaligenaceae</taxon>
    </lineage>
</organism>
<keyword evidence="3 7" id="KW-0032">Aminotransferase</keyword>
<feature type="domain" description="GCVT N-terminal" evidence="9">
    <location>
        <begin position="25"/>
        <end position="277"/>
    </location>
</feature>
<dbReference type="InterPro" id="IPR006223">
    <property type="entry name" value="GcvT"/>
</dbReference>
<feature type="domain" description="Aminomethyltransferase C-terminal" evidence="10">
    <location>
        <begin position="298"/>
        <end position="371"/>
    </location>
</feature>
<dbReference type="STRING" id="1424334.W822_01365"/>
<dbReference type="InterPro" id="IPR028896">
    <property type="entry name" value="GcvT/YgfZ/DmdA"/>
</dbReference>
<evidence type="ECO:0000256" key="1">
    <source>
        <dbReference type="ARBA" id="ARBA00008609"/>
    </source>
</evidence>
<dbReference type="NCBIfam" id="TIGR00528">
    <property type="entry name" value="gcvT"/>
    <property type="match status" value="1"/>
</dbReference>
<evidence type="ECO:0000256" key="4">
    <source>
        <dbReference type="ARBA" id="ARBA00022679"/>
    </source>
</evidence>
<dbReference type="RefSeq" id="WP_024003342.1">
    <property type="nucleotide sequence ID" value="NZ_KI650979.1"/>
</dbReference>
<dbReference type="PIRSF" id="PIRSF006487">
    <property type="entry name" value="GcvT"/>
    <property type="match status" value="1"/>
</dbReference>
<comment type="function">
    <text evidence="7">The glycine cleavage system catalyzes the degradation of glycine.</text>
</comment>
<dbReference type="HOGENOM" id="CLU_007884_10_2_4"/>
<gene>
    <name evidence="7" type="primary">gcvT</name>
    <name evidence="11" type="ORF">W822_01365</name>
</gene>
<dbReference type="FunFam" id="3.30.70.1400:FF:000001">
    <property type="entry name" value="Aminomethyltransferase"/>
    <property type="match status" value="1"/>
</dbReference>
<dbReference type="Pfam" id="PF08669">
    <property type="entry name" value="GCV_T_C"/>
    <property type="match status" value="1"/>
</dbReference>
<dbReference type="InterPro" id="IPR027266">
    <property type="entry name" value="TrmE/GcvT-like"/>
</dbReference>
<comment type="caution">
    <text evidence="11">The sequence shown here is derived from an EMBL/GenBank/DDBJ whole genome shotgun (WGS) entry which is preliminary data.</text>
</comment>
<keyword evidence="12" id="KW-1185">Reference proteome</keyword>
<dbReference type="Gene3D" id="2.40.30.110">
    <property type="entry name" value="Aminomethyltransferase beta-barrel domains"/>
    <property type="match status" value="1"/>
</dbReference>
<dbReference type="NCBIfam" id="NF001567">
    <property type="entry name" value="PRK00389.1"/>
    <property type="match status" value="1"/>
</dbReference>
<dbReference type="PATRIC" id="fig|1424334.3.peg.277"/>
<dbReference type="Gene3D" id="3.30.70.1400">
    <property type="entry name" value="Aminomethyltransferase beta-barrel domains"/>
    <property type="match status" value="1"/>
</dbReference>
<comment type="subunit">
    <text evidence="7">The glycine cleavage system is composed of four proteins: P, T, L and H.</text>
</comment>
<comment type="catalytic activity">
    <reaction evidence="6 7">
        <text>N(6)-[(R)-S(8)-aminomethyldihydrolipoyl]-L-lysyl-[protein] + (6S)-5,6,7,8-tetrahydrofolate = N(6)-[(R)-dihydrolipoyl]-L-lysyl-[protein] + (6R)-5,10-methylene-5,6,7,8-tetrahydrofolate + NH4(+)</text>
        <dbReference type="Rhea" id="RHEA:16945"/>
        <dbReference type="Rhea" id="RHEA-COMP:10475"/>
        <dbReference type="Rhea" id="RHEA-COMP:10492"/>
        <dbReference type="ChEBI" id="CHEBI:15636"/>
        <dbReference type="ChEBI" id="CHEBI:28938"/>
        <dbReference type="ChEBI" id="CHEBI:57453"/>
        <dbReference type="ChEBI" id="CHEBI:83100"/>
        <dbReference type="ChEBI" id="CHEBI:83143"/>
        <dbReference type="EC" id="2.1.2.10"/>
    </reaction>
</comment>
<evidence type="ECO:0000256" key="3">
    <source>
        <dbReference type="ARBA" id="ARBA00022576"/>
    </source>
</evidence>
<dbReference type="SUPFAM" id="SSF101790">
    <property type="entry name" value="Aminomethyltransferase beta-barrel domain"/>
    <property type="match status" value="1"/>
</dbReference>
<dbReference type="GO" id="GO:0008483">
    <property type="term" value="F:transaminase activity"/>
    <property type="evidence" value="ECO:0007669"/>
    <property type="project" value="UniProtKB-KW"/>
</dbReference>
<dbReference type="SUPFAM" id="SSF103025">
    <property type="entry name" value="Folate-binding domain"/>
    <property type="match status" value="1"/>
</dbReference>
<dbReference type="GO" id="GO:0019464">
    <property type="term" value="P:glycine decarboxylation via glycine cleavage system"/>
    <property type="evidence" value="ECO:0007669"/>
    <property type="project" value="UniProtKB-UniRule"/>
</dbReference>
<evidence type="ECO:0000256" key="2">
    <source>
        <dbReference type="ARBA" id="ARBA00012616"/>
    </source>
</evidence>
<evidence type="ECO:0000256" key="8">
    <source>
        <dbReference type="PIRSR" id="PIRSR006487-1"/>
    </source>
</evidence>
<accession>V8QX40</accession>
<dbReference type="Proteomes" id="UP000018733">
    <property type="component" value="Unassembled WGS sequence"/>
</dbReference>
<evidence type="ECO:0000259" key="9">
    <source>
        <dbReference type="Pfam" id="PF01571"/>
    </source>
</evidence>
<dbReference type="GO" id="GO:0005960">
    <property type="term" value="C:glycine cleavage complex"/>
    <property type="evidence" value="ECO:0007669"/>
    <property type="project" value="InterPro"/>
</dbReference>
<dbReference type="PANTHER" id="PTHR43757">
    <property type="entry name" value="AMINOMETHYLTRANSFERASE"/>
    <property type="match status" value="1"/>
</dbReference>
<feature type="binding site" evidence="8">
    <location>
        <position position="215"/>
    </location>
    <ligand>
        <name>substrate</name>
    </ligand>
</feature>
<evidence type="ECO:0000313" key="12">
    <source>
        <dbReference type="Proteomes" id="UP000018733"/>
    </source>
</evidence>
<dbReference type="InterPro" id="IPR029043">
    <property type="entry name" value="GcvT/YgfZ_C"/>
</dbReference>
<dbReference type="InterPro" id="IPR022903">
    <property type="entry name" value="GcvT_bac"/>
</dbReference>
<keyword evidence="4 7" id="KW-0808">Transferase</keyword>
<sequence>MSTQATPQTPSGSAPAAALHRTSLFAAHQAAGAKMVDFGGWEMPISYGSQLAEHHAVRQKAGMFDVSHMLNVDVTGLQARRFLSLLLANDVARLAISGKALYSCMLNPQGGVIDDLIVYFFDDDRWRVVVNAGCADKDLAWMQGVIDEHKLDVKLNARRDLAMIAVQGPQARELVWQVHPEWQGATEALKAFFAASVAQDTLVARTGYTGEDGFEIVLPAAQAETLWNQLLAAGVTPCGLGARDTLRLEAGMNLYGQDMDEQIQPAQAGLTWTVNLNDPQRQFIGRQAIETEPRKNTFIGLTLGDRGVMRAHMKVRTARGEGEITSGTMSPTLGVSVAFARLPEGVAAGESAEVEIRGKWVPAVVTALPFVRHGKPVTAKPAPPSQK</sequence>
<dbReference type="InterPro" id="IPR013977">
    <property type="entry name" value="GcvT_C"/>
</dbReference>
<evidence type="ECO:0000259" key="10">
    <source>
        <dbReference type="Pfam" id="PF08669"/>
    </source>
</evidence>
<evidence type="ECO:0000256" key="5">
    <source>
        <dbReference type="ARBA" id="ARBA00031395"/>
    </source>
</evidence>
<protein>
    <recommendedName>
        <fullName evidence="2 7">Aminomethyltransferase</fullName>
        <ecNumber evidence="2 7">2.1.2.10</ecNumber>
    </recommendedName>
    <alternativeName>
        <fullName evidence="5 7">Glycine cleavage system T protein</fullName>
    </alternativeName>
</protein>
<dbReference type="EMBL" id="AYXT01000001">
    <property type="protein sequence ID" value="ETF03885.1"/>
    <property type="molecule type" value="Genomic_DNA"/>
</dbReference>
<dbReference type="HAMAP" id="MF_00259">
    <property type="entry name" value="GcvT"/>
    <property type="match status" value="1"/>
</dbReference>
<comment type="similarity">
    <text evidence="1 7">Belongs to the GcvT family.</text>
</comment>
<dbReference type="eggNOG" id="COG0404">
    <property type="taxonomic scope" value="Bacteria"/>
</dbReference>
<evidence type="ECO:0000256" key="6">
    <source>
        <dbReference type="ARBA" id="ARBA00047665"/>
    </source>
</evidence>
<dbReference type="Pfam" id="PF01571">
    <property type="entry name" value="GCV_T"/>
    <property type="match status" value="1"/>
</dbReference>
<dbReference type="Gene3D" id="3.30.1360.120">
    <property type="entry name" value="Probable tRNA modification gtpase trme, domain 1"/>
    <property type="match status" value="1"/>
</dbReference>
<name>V8QX40_9BURK</name>
<dbReference type="AlphaFoldDB" id="V8QX40"/>
<dbReference type="InterPro" id="IPR006222">
    <property type="entry name" value="GCVT_N"/>
</dbReference>
<dbReference type="GO" id="GO:0004047">
    <property type="term" value="F:aminomethyltransferase activity"/>
    <property type="evidence" value="ECO:0007669"/>
    <property type="project" value="UniProtKB-UniRule"/>
</dbReference>
<reference evidence="11 12" key="1">
    <citation type="journal article" date="2014" name="Genome Announc.">
        <title>Draft Genome Sequence of Advenella kashmirensis Strain W13003, a Polycyclic Aromatic Hydrocarbon-Degrading Bacterium.</title>
        <authorList>
            <person name="Wang X."/>
            <person name="Jin D."/>
            <person name="Zhou L."/>
            <person name="Wu L."/>
            <person name="An W."/>
            <person name="Zhao L."/>
        </authorList>
    </citation>
    <scope>NUCLEOTIDE SEQUENCE [LARGE SCALE GENOMIC DNA]</scope>
    <source>
        <strain evidence="11 12">W13003</strain>
    </source>
</reference>
<evidence type="ECO:0000256" key="7">
    <source>
        <dbReference type="HAMAP-Rule" id="MF_00259"/>
    </source>
</evidence>
<dbReference type="GO" id="GO:0005829">
    <property type="term" value="C:cytosol"/>
    <property type="evidence" value="ECO:0007669"/>
    <property type="project" value="TreeGrafter"/>
</dbReference>
<evidence type="ECO:0000313" key="11">
    <source>
        <dbReference type="EMBL" id="ETF03885.1"/>
    </source>
</evidence>
<dbReference type="FunFam" id="4.10.1250.10:FF:000001">
    <property type="entry name" value="Aminomethyltransferase"/>
    <property type="match status" value="1"/>
</dbReference>
<dbReference type="PANTHER" id="PTHR43757:SF2">
    <property type="entry name" value="AMINOMETHYLTRANSFERASE, MITOCHONDRIAL"/>
    <property type="match status" value="1"/>
</dbReference>
<dbReference type="EC" id="2.1.2.10" evidence="2 7"/>
<proteinExistence type="inferred from homology"/>
<dbReference type="Gene3D" id="4.10.1250.10">
    <property type="entry name" value="Aminomethyltransferase fragment"/>
    <property type="match status" value="1"/>
</dbReference>